<reference evidence="6 7" key="1">
    <citation type="journal article" date="2021" name="Elife">
        <title>Chloroplast acquisition without the gene transfer in kleptoplastic sea slugs, Plakobranchus ocellatus.</title>
        <authorList>
            <person name="Maeda T."/>
            <person name="Takahashi S."/>
            <person name="Yoshida T."/>
            <person name="Shimamura S."/>
            <person name="Takaki Y."/>
            <person name="Nagai Y."/>
            <person name="Toyoda A."/>
            <person name="Suzuki Y."/>
            <person name="Arimoto A."/>
            <person name="Ishii H."/>
            <person name="Satoh N."/>
            <person name="Nishiyama T."/>
            <person name="Hasebe M."/>
            <person name="Maruyama T."/>
            <person name="Minagawa J."/>
            <person name="Obokata J."/>
            <person name="Shigenobu S."/>
        </authorList>
    </citation>
    <scope>NUCLEOTIDE SEQUENCE [LARGE SCALE GENOMIC DNA]</scope>
</reference>
<dbReference type="Proteomes" id="UP000735302">
    <property type="component" value="Unassembled WGS sequence"/>
</dbReference>
<organism evidence="6 7">
    <name type="scientific">Plakobranchus ocellatus</name>
    <dbReference type="NCBI Taxonomy" id="259542"/>
    <lineage>
        <taxon>Eukaryota</taxon>
        <taxon>Metazoa</taxon>
        <taxon>Spiralia</taxon>
        <taxon>Lophotrochozoa</taxon>
        <taxon>Mollusca</taxon>
        <taxon>Gastropoda</taxon>
        <taxon>Heterobranchia</taxon>
        <taxon>Euthyneura</taxon>
        <taxon>Panpulmonata</taxon>
        <taxon>Sacoglossa</taxon>
        <taxon>Placobranchoidea</taxon>
        <taxon>Plakobranchidae</taxon>
        <taxon>Plakobranchus</taxon>
    </lineage>
</organism>
<evidence type="ECO:0000259" key="5">
    <source>
        <dbReference type="Pfam" id="PF02826"/>
    </source>
</evidence>
<feature type="region of interest" description="Disordered" evidence="3">
    <location>
        <begin position="1"/>
        <end position="31"/>
    </location>
</feature>
<dbReference type="EMBL" id="BLXT01003952">
    <property type="protein sequence ID" value="GFO08109.1"/>
    <property type="molecule type" value="Genomic_DNA"/>
</dbReference>
<dbReference type="InterPro" id="IPR036291">
    <property type="entry name" value="NAD(P)-bd_dom_sf"/>
</dbReference>
<dbReference type="Pfam" id="PF02826">
    <property type="entry name" value="2-Hacid_dh_C"/>
    <property type="match status" value="1"/>
</dbReference>
<feature type="compositionally biased region" description="Low complexity" evidence="3">
    <location>
        <begin position="1"/>
        <end position="24"/>
    </location>
</feature>
<feature type="domain" description="D-isomer specific 2-hydroxyacid dehydrogenase NAD-binding" evidence="5">
    <location>
        <begin position="222"/>
        <end position="388"/>
    </location>
</feature>
<dbReference type="InterPro" id="IPR006139">
    <property type="entry name" value="D-isomer_2_OHA_DH_cat_dom"/>
</dbReference>
<dbReference type="SUPFAM" id="SSF51735">
    <property type="entry name" value="NAD(P)-binding Rossmann-fold domains"/>
    <property type="match status" value="1"/>
</dbReference>
<dbReference type="GO" id="GO:0030267">
    <property type="term" value="F:glyoxylate reductase (NADPH) activity"/>
    <property type="evidence" value="ECO:0007669"/>
    <property type="project" value="TreeGrafter"/>
</dbReference>
<evidence type="ECO:0000256" key="3">
    <source>
        <dbReference type="SAM" id="MobiDB-lite"/>
    </source>
</evidence>
<dbReference type="GO" id="GO:0005829">
    <property type="term" value="C:cytosol"/>
    <property type="evidence" value="ECO:0007669"/>
    <property type="project" value="TreeGrafter"/>
</dbReference>
<dbReference type="InterPro" id="IPR050223">
    <property type="entry name" value="D-isomer_2-hydroxyacid_DH"/>
</dbReference>
<comment type="caution">
    <text evidence="6">The sequence shown here is derived from an EMBL/GenBank/DDBJ whole genome shotgun (WGS) entry which is preliminary data.</text>
</comment>
<evidence type="ECO:0000256" key="1">
    <source>
        <dbReference type="ARBA" id="ARBA00023002"/>
    </source>
</evidence>
<dbReference type="Pfam" id="PF00389">
    <property type="entry name" value="2-Hacid_dh"/>
    <property type="match status" value="1"/>
</dbReference>
<dbReference type="AlphaFoldDB" id="A0AAV4AP53"/>
<dbReference type="Gene3D" id="3.40.50.720">
    <property type="entry name" value="NAD(P)-binding Rossmann-like Domain"/>
    <property type="match status" value="4"/>
</dbReference>
<keyword evidence="7" id="KW-1185">Reference proteome</keyword>
<feature type="domain" description="D-isomer specific 2-hydroxyacid dehydrogenase catalytic" evidence="4">
    <location>
        <begin position="41"/>
        <end position="400"/>
    </location>
</feature>
<dbReference type="GO" id="GO:0051287">
    <property type="term" value="F:NAD binding"/>
    <property type="evidence" value="ECO:0007669"/>
    <property type="project" value="InterPro"/>
</dbReference>
<dbReference type="SUPFAM" id="SSF52283">
    <property type="entry name" value="Formate/glycerate dehydrogenase catalytic domain-like"/>
    <property type="match status" value="1"/>
</dbReference>
<gene>
    <name evidence="6" type="ORF">PoB_003461400</name>
</gene>
<dbReference type="GO" id="GO:0008465">
    <property type="term" value="F:hydroxypyruvate reductase (NADH) activity"/>
    <property type="evidence" value="ECO:0007669"/>
    <property type="project" value="TreeGrafter"/>
</dbReference>
<proteinExistence type="inferred from homology"/>
<evidence type="ECO:0000259" key="4">
    <source>
        <dbReference type="Pfam" id="PF00389"/>
    </source>
</evidence>
<evidence type="ECO:0000313" key="6">
    <source>
        <dbReference type="EMBL" id="GFO08109.1"/>
    </source>
</evidence>
<sequence length="423" mass="46219">MEEILSSPSNSPSLPRSNKSSGSNATSMLPRYNRSAKRPQVYITRRIPQKGMDILLGACDVKMWDAEEPVPRGELLNMVVGVDGIFCMQGDTIDADVLVAAGPGLQVVATTASSKGHIDVTECQARGVQVLTCPDQPSENLADLTVALVLLTIKETQTEEERLVNFNLIAPDVIPTLSTTCDGGINNTLEILTNARFQSRPNFIKRMSEERLAFQWNRGRPGNANSPTWRNIVNRRFGIYGLTQLGVSVAQLLNSLGAAGVMVADQSCEGKSLVDMPVGNGSVFEMVSFDELLEKSDVICVCDPSSMSETAEEDDDDESVFCKEAFEKMKPGAILVSSQSHQAAVDYLELYAALRDGKIRAAGLNDVNQEPVPLKALLLSMNNCVFLPQTQESVYDMRHQVSVLIAQKLTKALSMTQEKTFYM</sequence>
<accession>A0AAV4AP53</accession>
<dbReference type="InterPro" id="IPR006140">
    <property type="entry name" value="D-isomer_DH_NAD-bd"/>
</dbReference>
<keyword evidence="1 2" id="KW-0560">Oxidoreductase</keyword>
<name>A0AAV4AP53_9GAST</name>
<comment type="similarity">
    <text evidence="2">Belongs to the D-isomer specific 2-hydroxyacid dehydrogenase family.</text>
</comment>
<evidence type="ECO:0000313" key="7">
    <source>
        <dbReference type="Proteomes" id="UP000735302"/>
    </source>
</evidence>
<dbReference type="PANTHER" id="PTHR10996">
    <property type="entry name" value="2-HYDROXYACID DEHYDROGENASE-RELATED"/>
    <property type="match status" value="1"/>
</dbReference>
<protein>
    <submittedName>
        <fullName evidence="6">Glyoxylate reductase/hydroxypyruvate reductase</fullName>
    </submittedName>
</protein>
<evidence type="ECO:0000256" key="2">
    <source>
        <dbReference type="RuleBase" id="RU003719"/>
    </source>
</evidence>
<dbReference type="PANTHER" id="PTHR10996:SF277">
    <property type="entry name" value="GLYOXYLATE REDUCTASE_HYDROXYPYRUVATE REDUCTASE"/>
    <property type="match status" value="1"/>
</dbReference>